<evidence type="ECO:0000313" key="2">
    <source>
        <dbReference type="EMBL" id="CAK9228455.1"/>
    </source>
</evidence>
<name>A0ABP0USG7_9BRYO</name>
<gene>
    <name evidence="2" type="ORF">CSSPTR1EN2_LOCUS19095</name>
</gene>
<protein>
    <submittedName>
        <fullName evidence="2">Uncharacterized protein</fullName>
    </submittedName>
</protein>
<keyword evidence="3" id="KW-1185">Reference proteome</keyword>
<dbReference type="PANTHER" id="PTHR35750">
    <property type="entry name" value="PHOSPHOLIPID HYDROPEROXIDE GLUTATHIONE PEROXIDASE"/>
    <property type="match status" value="1"/>
</dbReference>
<evidence type="ECO:0000256" key="1">
    <source>
        <dbReference type="SAM" id="MobiDB-lite"/>
    </source>
</evidence>
<organism evidence="2 3">
    <name type="scientific">Sphagnum troendelagicum</name>
    <dbReference type="NCBI Taxonomy" id="128251"/>
    <lineage>
        <taxon>Eukaryota</taxon>
        <taxon>Viridiplantae</taxon>
        <taxon>Streptophyta</taxon>
        <taxon>Embryophyta</taxon>
        <taxon>Bryophyta</taxon>
        <taxon>Sphagnophytina</taxon>
        <taxon>Sphagnopsida</taxon>
        <taxon>Sphagnales</taxon>
        <taxon>Sphagnaceae</taxon>
        <taxon>Sphagnum</taxon>
    </lineage>
</organism>
<feature type="region of interest" description="Disordered" evidence="1">
    <location>
        <begin position="9"/>
        <end position="28"/>
    </location>
</feature>
<evidence type="ECO:0000313" key="3">
    <source>
        <dbReference type="Proteomes" id="UP001497512"/>
    </source>
</evidence>
<accession>A0ABP0USG7</accession>
<reference evidence="2" key="1">
    <citation type="submission" date="2024-02" db="EMBL/GenBank/DDBJ databases">
        <authorList>
            <consortium name="ELIXIR-Norway"/>
            <consortium name="Elixir Norway"/>
        </authorList>
    </citation>
    <scope>NUCLEOTIDE SEQUENCE</scope>
</reference>
<dbReference type="EMBL" id="OZ019898">
    <property type="protein sequence ID" value="CAK9228455.1"/>
    <property type="molecule type" value="Genomic_DNA"/>
</dbReference>
<dbReference type="PANTHER" id="PTHR35750:SF1">
    <property type="entry name" value="PHOSPHOLIPID HYDROPEROXIDE GLUTATHIONE PEROXIDASE"/>
    <property type="match status" value="1"/>
</dbReference>
<feature type="compositionally biased region" description="Basic and acidic residues" evidence="1">
    <location>
        <begin position="18"/>
        <end position="28"/>
    </location>
</feature>
<sequence length="150" mass="16760">MAGLFRRLFGHAGRSHRKNEGAKKAAENVAEKVPKTTVKVPIPQERKVDPPVIRQIRHHPPPVVSKCTYGNGGVQGLKWYSERLRVDDDGDIAEEFLSEVLPAGPGNRNRRARFECVRQKTRPVTLKGPVCTHNGNVHQIIETLGKSSWV</sequence>
<proteinExistence type="predicted"/>
<dbReference type="Proteomes" id="UP001497512">
    <property type="component" value="Chromosome 6"/>
</dbReference>